<gene>
    <name evidence="2" type="ORF">AAHA92_17080</name>
</gene>
<feature type="region of interest" description="Disordered" evidence="1">
    <location>
        <begin position="1"/>
        <end position="21"/>
    </location>
</feature>
<comment type="caution">
    <text evidence="2">The sequence shown here is derived from an EMBL/GenBank/DDBJ whole genome shotgun (WGS) entry which is preliminary data.</text>
</comment>
<evidence type="ECO:0000313" key="3">
    <source>
        <dbReference type="Proteomes" id="UP001567538"/>
    </source>
</evidence>
<dbReference type="Proteomes" id="UP001567538">
    <property type="component" value="Unassembled WGS sequence"/>
</dbReference>
<name>A0ABD1GXL6_SALDI</name>
<feature type="compositionally biased region" description="Polar residues" evidence="1">
    <location>
        <begin position="50"/>
        <end position="63"/>
    </location>
</feature>
<evidence type="ECO:0000313" key="2">
    <source>
        <dbReference type="EMBL" id="KAL1548905.1"/>
    </source>
</evidence>
<dbReference type="EMBL" id="JBEAFC010000007">
    <property type="protein sequence ID" value="KAL1548905.1"/>
    <property type="molecule type" value="Genomic_DNA"/>
</dbReference>
<reference evidence="2 3" key="1">
    <citation type="submission" date="2024-06" db="EMBL/GenBank/DDBJ databases">
        <title>A chromosome level genome sequence of Diviner's sage (Salvia divinorum).</title>
        <authorList>
            <person name="Ford S.A."/>
            <person name="Ro D.-K."/>
            <person name="Ness R.W."/>
            <person name="Phillips M.A."/>
        </authorList>
    </citation>
    <scope>NUCLEOTIDE SEQUENCE [LARGE SCALE GENOMIC DNA]</scope>
    <source>
        <strain evidence="2">SAF-2024a</strain>
        <tissue evidence="2">Leaf</tissue>
    </source>
</reference>
<dbReference type="PANTHER" id="PTHR36811:SF2">
    <property type="entry name" value="OS08G0444440 PROTEIN"/>
    <property type="match status" value="1"/>
</dbReference>
<evidence type="ECO:0000256" key="1">
    <source>
        <dbReference type="SAM" id="MobiDB-lite"/>
    </source>
</evidence>
<dbReference type="AlphaFoldDB" id="A0ABD1GXL6"/>
<organism evidence="2 3">
    <name type="scientific">Salvia divinorum</name>
    <name type="common">Maria pastora</name>
    <name type="synonym">Diviner's sage</name>
    <dbReference type="NCBI Taxonomy" id="28513"/>
    <lineage>
        <taxon>Eukaryota</taxon>
        <taxon>Viridiplantae</taxon>
        <taxon>Streptophyta</taxon>
        <taxon>Embryophyta</taxon>
        <taxon>Tracheophyta</taxon>
        <taxon>Spermatophyta</taxon>
        <taxon>Magnoliopsida</taxon>
        <taxon>eudicotyledons</taxon>
        <taxon>Gunneridae</taxon>
        <taxon>Pentapetalae</taxon>
        <taxon>asterids</taxon>
        <taxon>lamiids</taxon>
        <taxon>Lamiales</taxon>
        <taxon>Lamiaceae</taxon>
        <taxon>Nepetoideae</taxon>
        <taxon>Mentheae</taxon>
        <taxon>Salviinae</taxon>
        <taxon>Salvia</taxon>
        <taxon>Salvia subgen. Calosphace</taxon>
    </lineage>
</organism>
<dbReference type="PANTHER" id="PTHR36811">
    <property type="entry name" value="OS08G0444440 PROTEIN"/>
    <property type="match status" value="1"/>
</dbReference>
<accession>A0ABD1GXL6</accession>
<keyword evidence="3" id="KW-1185">Reference proteome</keyword>
<protein>
    <submittedName>
        <fullName evidence="2">Uncharacterized protein</fullName>
    </submittedName>
</protein>
<feature type="region of interest" description="Disordered" evidence="1">
    <location>
        <begin position="50"/>
        <end position="84"/>
    </location>
</feature>
<proteinExistence type="predicted"/>
<sequence>MAKKLVPRWKKKPTKRISKRRKLKSALRMIFNYMKSDDYMFAPLIRPQSTLSPAPVSPGTTYTPPVGGNAGTKERVTSPTDVLTPRPRRIVVEHSLLQSERVL</sequence>